<feature type="region of interest" description="Disordered" evidence="1">
    <location>
        <begin position="1"/>
        <end position="41"/>
    </location>
</feature>
<keyword evidence="2" id="KW-0812">Transmembrane</keyword>
<keyword evidence="2" id="KW-0472">Membrane</keyword>
<feature type="compositionally biased region" description="Basic and acidic residues" evidence="1">
    <location>
        <begin position="310"/>
        <end position="350"/>
    </location>
</feature>
<gene>
    <name evidence="3" type="ORF">DXD95_10990</name>
</gene>
<reference evidence="3 4" key="1">
    <citation type="submission" date="2018-08" db="EMBL/GenBank/DDBJ databases">
        <title>A genome reference for cultivated species of the human gut microbiota.</title>
        <authorList>
            <person name="Zou Y."/>
            <person name="Xue W."/>
            <person name="Luo G."/>
        </authorList>
    </citation>
    <scope>NUCLEOTIDE SEQUENCE [LARGE SCALE GENOMIC DNA]</scope>
    <source>
        <strain evidence="3 4">TM10-3</strain>
    </source>
</reference>
<evidence type="ECO:0000256" key="1">
    <source>
        <dbReference type="SAM" id="MobiDB-lite"/>
    </source>
</evidence>
<feature type="transmembrane region" description="Helical" evidence="2">
    <location>
        <begin position="138"/>
        <end position="159"/>
    </location>
</feature>
<proteinExistence type="predicted"/>
<evidence type="ECO:0000256" key="2">
    <source>
        <dbReference type="SAM" id="Phobius"/>
    </source>
</evidence>
<feature type="compositionally biased region" description="Basic and acidic residues" evidence="1">
    <location>
        <begin position="292"/>
        <end position="301"/>
    </location>
</feature>
<comment type="caution">
    <text evidence="3">The sequence shown here is derived from an EMBL/GenBank/DDBJ whole genome shotgun (WGS) entry which is preliminary data.</text>
</comment>
<feature type="compositionally biased region" description="Low complexity" evidence="1">
    <location>
        <begin position="352"/>
        <end position="365"/>
    </location>
</feature>
<dbReference type="RefSeq" id="WP_117482797.1">
    <property type="nucleotide sequence ID" value="NZ_QSOB01000016.1"/>
</dbReference>
<feature type="transmembrane region" description="Helical" evidence="2">
    <location>
        <begin position="165"/>
        <end position="183"/>
    </location>
</feature>
<dbReference type="Proteomes" id="UP000260642">
    <property type="component" value="Unassembled WGS sequence"/>
</dbReference>
<name>A0A3E4E7C5_9FIRM</name>
<organism evidence="3 4">
    <name type="scientific">Agathobacter rectalis</name>
    <dbReference type="NCBI Taxonomy" id="39491"/>
    <lineage>
        <taxon>Bacteria</taxon>
        <taxon>Bacillati</taxon>
        <taxon>Bacillota</taxon>
        <taxon>Clostridia</taxon>
        <taxon>Lachnospirales</taxon>
        <taxon>Lachnospiraceae</taxon>
        <taxon>Agathobacter</taxon>
    </lineage>
</organism>
<dbReference type="AlphaFoldDB" id="A0A3E4E7C5"/>
<feature type="transmembrane region" description="Helical" evidence="2">
    <location>
        <begin position="190"/>
        <end position="209"/>
    </location>
</feature>
<accession>A0A3E4E7C5</accession>
<dbReference type="EMBL" id="QSOB01000016">
    <property type="protein sequence ID" value="RGI66687.1"/>
    <property type="molecule type" value="Genomic_DNA"/>
</dbReference>
<protein>
    <submittedName>
        <fullName evidence="3">Uncharacterized protein</fullName>
    </submittedName>
</protein>
<feature type="compositionally biased region" description="Polar residues" evidence="1">
    <location>
        <begin position="25"/>
        <end position="41"/>
    </location>
</feature>
<evidence type="ECO:0000313" key="3">
    <source>
        <dbReference type="EMBL" id="RGI66687.1"/>
    </source>
</evidence>
<evidence type="ECO:0000313" key="4">
    <source>
        <dbReference type="Proteomes" id="UP000260642"/>
    </source>
</evidence>
<feature type="transmembrane region" description="Helical" evidence="2">
    <location>
        <begin position="215"/>
        <end position="237"/>
    </location>
</feature>
<sequence>MSRRKRQKNGMINKEKENIIDSAEPENNSMTQKTQTPQQTVDAQQMVIPQESERIQRAEWIHEQVKLQREAEDEAWEKIMEEQKLLTERRRSIDADINSNRELKRYHEDCMEDITDQVYSLHGISVDKLEGIKEYRNALFRGEAFIVFCISVIMAAIVAYAYGPTSQLCLYVLMCVGAEGALLSQKRKNILFFIPLILIAAEMAGYKLYPQYLEYVTMAGEALALLLMMIGTVGYFVHNPYRKDRKNIKAAKSDLKELHKVAKKSVKKNKKSRIKNEAKEAKLVAKQAKRETKAAIKEQKRQNKLAKKQAKYELKEKKRQQKSERVELKHELKKTQLMDKVRRFTPKEQESESTSSAESIDNNITENNIIENNIIDIERKVN</sequence>
<keyword evidence="2" id="KW-1133">Transmembrane helix</keyword>
<feature type="region of interest" description="Disordered" evidence="1">
    <location>
        <begin position="292"/>
        <end position="365"/>
    </location>
</feature>